<dbReference type="OrthoDB" id="9806579at2"/>
<keyword evidence="3 5" id="KW-0460">Magnesium</keyword>
<comment type="pathway">
    <text evidence="5">Quinol/quinone metabolism; 1,4-dihydroxy-2-naphthoate biosynthesis; 1,4-dihydroxy-2-naphthoate from chorismate: step 1/7.</text>
</comment>
<dbReference type="NCBIfam" id="TIGR00543">
    <property type="entry name" value="isochor_syn"/>
    <property type="match status" value="1"/>
</dbReference>
<feature type="binding site" evidence="5">
    <location>
        <position position="278"/>
    </location>
    <ligand>
        <name>Mg(2+)</name>
        <dbReference type="ChEBI" id="CHEBI:18420"/>
    </ligand>
</feature>
<dbReference type="SUPFAM" id="SSF56322">
    <property type="entry name" value="ADC synthase"/>
    <property type="match status" value="1"/>
</dbReference>
<dbReference type="GO" id="GO:0008909">
    <property type="term" value="F:isochorismate synthase activity"/>
    <property type="evidence" value="ECO:0007669"/>
    <property type="project" value="UniProtKB-UniRule"/>
</dbReference>
<evidence type="ECO:0000313" key="8">
    <source>
        <dbReference type="Proteomes" id="UP000283255"/>
    </source>
</evidence>
<evidence type="ECO:0000313" key="7">
    <source>
        <dbReference type="EMBL" id="RJG49427.1"/>
    </source>
</evidence>
<dbReference type="InterPro" id="IPR005801">
    <property type="entry name" value="ADC_synthase"/>
</dbReference>
<proteinExistence type="inferred from homology"/>
<dbReference type="UniPathway" id="UPA01057">
    <property type="reaction ID" value="UER00163"/>
</dbReference>
<evidence type="ECO:0000256" key="2">
    <source>
        <dbReference type="ARBA" id="ARBA00005297"/>
    </source>
</evidence>
<accession>A0A418YHA4</accession>
<dbReference type="InterPro" id="IPR004561">
    <property type="entry name" value="IsoChor_synthase"/>
</dbReference>
<dbReference type="EC" id="5.4.4.2" evidence="5"/>
<keyword evidence="8" id="KW-1185">Reference proteome</keyword>
<sequence>MEILDDLKAILRQLPASDETLMSWHFPIKENNLLAWLHAQTEFPQLYFSDKDDQAETAILGCAWQTNSAEIPPELKDVTLYGGQGFDLRSQWPEFGHCRFILPRLKLTRQGKHVVLTCYLCTLSQDLATEISDCLTLLEKLQQKTPLHWQPPGIASRTDSPSFEQWQQQVNTVCSPAFQQHTAKVVLSRSTELVCHHQVDPFLLLARWQTLNANCFQFLFRWHDGPAFIGCTPERLYLRSGARLTTEALAGTMARGQSSQEDETISQDLLHDPKIHRENQLVLDDILHHLKSVSLDVGIDKIGVLKLNHILHLKQRIHAYLKPEVEDQHLLNALHPTPAVGGTPRQAALDFIAEQEPYSRGWYAGAIGMLSRKQSHFAVAIRSALVAGNTVQLFAGAGIVKGSQPAEEWQELNNKIATVYSLLEPTWR</sequence>
<protein>
    <recommendedName>
        <fullName evidence="5">Isochorismate synthase MenF</fullName>
        <ecNumber evidence="5">5.4.4.2</ecNumber>
    </recommendedName>
    <alternativeName>
        <fullName evidence="5">Isochorismate mutase</fullName>
    </alternativeName>
</protein>
<keyword evidence="5" id="KW-0474">Menaquinone biosynthesis</keyword>
<keyword evidence="4 5" id="KW-0413">Isomerase</keyword>
<dbReference type="PANTHER" id="PTHR47253">
    <property type="match status" value="1"/>
</dbReference>
<evidence type="ECO:0000256" key="4">
    <source>
        <dbReference type="ARBA" id="ARBA00023235"/>
    </source>
</evidence>
<comment type="pathway">
    <text evidence="5">Quinol/quinone metabolism; menaquinone biosynthesis.</text>
</comment>
<dbReference type="PANTHER" id="PTHR47253:SF4">
    <property type="entry name" value="ISOCHORISMATE SYNTHASE 2, CHLOROPLASTIC"/>
    <property type="match status" value="1"/>
</dbReference>
<dbReference type="InterPro" id="IPR044250">
    <property type="entry name" value="MenF-like"/>
</dbReference>
<reference evidence="7 8" key="2">
    <citation type="submission" date="2019-01" db="EMBL/GenBank/DDBJ databases">
        <title>Motilimonas pumilus sp. nov., isolated from the gut of sea cucumber (Apostichopus japonicus).</title>
        <authorList>
            <person name="Wang F.-Q."/>
            <person name="Ren L.-H."/>
            <person name="Lin Y.-W."/>
            <person name="Sun G.-H."/>
            <person name="Du Z.-J."/>
            <person name="Zhao J.-X."/>
            <person name="Liu X.-J."/>
            <person name="Liu L.-J."/>
        </authorList>
    </citation>
    <scope>NUCLEOTIDE SEQUENCE [LARGE SCALE GENOMIC DNA]</scope>
    <source>
        <strain evidence="7 8">PLHSC7-2</strain>
    </source>
</reference>
<comment type="similarity">
    <text evidence="2 5">Belongs to the isochorismate synthase family.</text>
</comment>
<dbReference type="AlphaFoldDB" id="A0A418YHA4"/>
<feature type="domain" description="Chorismate-utilising enzyme C-terminal" evidence="6">
    <location>
        <begin position="163"/>
        <end position="415"/>
    </location>
</feature>
<comment type="catalytic activity">
    <reaction evidence="1 5">
        <text>chorismate = isochorismate</text>
        <dbReference type="Rhea" id="RHEA:18985"/>
        <dbReference type="ChEBI" id="CHEBI:29748"/>
        <dbReference type="ChEBI" id="CHEBI:29780"/>
        <dbReference type="EC" id="5.4.4.2"/>
    </reaction>
</comment>
<dbReference type="HAMAP" id="MF_01935">
    <property type="entry name" value="MenF"/>
    <property type="match status" value="1"/>
</dbReference>
<dbReference type="Gene3D" id="3.60.120.10">
    <property type="entry name" value="Anthranilate synthase"/>
    <property type="match status" value="1"/>
</dbReference>
<gene>
    <name evidence="5" type="primary">menF</name>
    <name evidence="7" type="ORF">D1Z90_05560</name>
</gene>
<reference evidence="7 8" key="1">
    <citation type="submission" date="2018-09" db="EMBL/GenBank/DDBJ databases">
        <authorList>
            <person name="Wang F."/>
        </authorList>
    </citation>
    <scope>NUCLEOTIDE SEQUENCE [LARGE SCALE GENOMIC DNA]</scope>
    <source>
        <strain evidence="7 8">PLHSC7-2</strain>
    </source>
</reference>
<dbReference type="Pfam" id="PF00425">
    <property type="entry name" value="Chorismate_bind"/>
    <property type="match status" value="1"/>
</dbReference>
<evidence type="ECO:0000259" key="6">
    <source>
        <dbReference type="Pfam" id="PF00425"/>
    </source>
</evidence>
<dbReference type="EMBL" id="QZCH01000004">
    <property type="protein sequence ID" value="RJG49427.1"/>
    <property type="molecule type" value="Genomic_DNA"/>
</dbReference>
<comment type="caution">
    <text evidence="7">The sequence shown here is derived from an EMBL/GenBank/DDBJ whole genome shotgun (WGS) entry which is preliminary data.</text>
</comment>
<dbReference type="UniPathway" id="UPA00079"/>
<comment type="cofactor">
    <cofactor evidence="5">
        <name>Mg(2+)</name>
        <dbReference type="ChEBI" id="CHEBI:18420"/>
    </cofactor>
</comment>
<organism evidence="7 8">
    <name type="scientific">Motilimonas pumila</name>
    <dbReference type="NCBI Taxonomy" id="2303987"/>
    <lineage>
        <taxon>Bacteria</taxon>
        <taxon>Pseudomonadati</taxon>
        <taxon>Pseudomonadota</taxon>
        <taxon>Gammaproteobacteria</taxon>
        <taxon>Alteromonadales</taxon>
        <taxon>Alteromonadales genera incertae sedis</taxon>
        <taxon>Motilimonas</taxon>
    </lineage>
</organism>
<dbReference type="GO" id="GO:0009234">
    <property type="term" value="P:menaquinone biosynthetic process"/>
    <property type="evidence" value="ECO:0007669"/>
    <property type="project" value="UniProtKB-UniRule"/>
</dbReference>
<evidence type="ECO:0000256" key="1">
    <source>
        <dbReference type="ARBA" id="ARBA00000799"/>
    </source>
</evidence>
<evidence type="ECO:0000256" key="5">
    <source>
        <dbReference type="HAMAP-Rule" id="MF_01935"/>
    </source>
</evidence>
<dbReference type="InterPro" id="IPR034681">
    <property type="entry name" value="MenF"/>
</dbReference>
<feature type="binding site" evidence="5">
    <location>
        <position position="411"/>
    </location>
    <ligand>
        <name>Mg(2+)</name>
        <dbReference type="ChEBI" id="CHEBI:18420"/>
    </ligand>
</feature>
<feature type="active site" description="Proton donor" evidence="5">
    <location>
        <position position="234"/>
    </location>
</feature>
<evidence type="ECO:0000256" key="3">
    <source>
        <dbReference type="ARBA" id="ARBA00022842"/>
    </source>
</evidence>
<comment type="function">
    <text evidence="5">Catalyzes the conversion of chorismate to isochorismate.</text>
</comment>
<feature type="active site" description="Proton acceptor" evidence="5">
    <location>
        <position position="184"/>
    </location>
</feature>
<dbReference type="InterPro" id="IPR015890">
    <property type="entry name" value="Chorismate_C"/>
</dbReference>
<dbReference type="RefSeq" id="WP_119909762.1">
    <property type="nucleotide sequence ID" value="NZ_QZCH01000004.1"/>
</dbReference>
<keyword evidence="5" id="KW-0479">Metal-binding</keyword>
<dbReference type="GO" id="GO:0000287">
    <property type="term" value="F:magnesium ion binding"/>
    <property type="evidence" value="ECO:0007669"/>
    <property type="project" value="UniProtKB-UniRule"/>
</dbReference>
<dbReference type="Proteomes" id="UP000283255">
    <property type="component" value="Unassembled WGS sequence"/>
</dbReference>
<name>A0A418YHA4_9GAMM</name>